<sequence>LTPALVAVVVETLRPPARLAFPVAPSSLFVIHRPPTAIGPDANANAPGWP</sequence>
<dbReference type="AlphaFoldDB" id="A0A9P4V2Y5"/>
<dbReference type="EMBL" id="ML996129">
    <property type="protein sequence ID" value="KAF2736079.1"/>
    <property type="molecule type" value="Genomic_DNA"/>
</dbReference>
<proteinExistence type="predicted"/>
<accession>A0A9P4V2Y5</accession>
<keyword evidence="2" id="KW-1185">Reference proteome</keyword>
<name>A0A9P4V2Y5_9PLEO</name>
<protein>
    <submittedName>
        <fullName evidence="1">Uncharacterized protein</fullName>
    </submittedName>
</protein>
<evidence type="ECO:0000313" key="2">
    <source>
        <dbReference type="Proteomes" id="UP000799444"/>
    </source>
</evidence>
<reference evidence="1" key="1">
    <citation type="journal article" date="2020" name="Stud. Mycol.">
        <title>101 Dothideomycetes genomes: a test case for predicting lifestyles and emergence of pathogens.</title>
        <authorList>
            <person name="Haridas S."/>
            <person name="Albert R."/>
            <person name="Binder M."/>
            <person name="Bloem J."/>
            <person name="Labutti K."/>
            <person name="Salamov A."/>
            <person name="Andreopoulos B."/>
            <person name="Baker S."/>
            <person name="Barry K."/>
            <person name="Bills G."/>
            <person name="Bluhm B."/>
            <person name="Cannon C."/>
            <person name="Castanera R."/>
            <person name="Culley D."/>
            <person name="Daum C."/>
            <person name="Ezra D."/>
            <person name="Gonzalez J."/>
            <person name="Henrissat B."/>
            <person name="Kuo A."/>
            <person name="Liang C."/>
            <person name="Lipzen A."/>
            <person name="Lutzoni F."/>
            <person name="Magnuson J."/>
            <person name="Mondo S."/>
            <person name="Nolan M."/>
            <person name="Ohm R."/>
            <person name="Pangilinan J."/>
            <person name="Park H.-J."/>
            <person name="Ramirez L."/>
            <person name="Alfaro M."/>
            <person name="Sun H."/>
            <person name="Tritt A."/>
            <person name="Yoshinaga Y."/>
            <person name="Zwiers L.-H."/>
            <person name="Turgeon B."/>
            <person name="Goodwin S."/>
            <person name="Spatafora J."/>
            <person name="Crous P."/>
            <person name="Grigoriev I."/>
        </authorList>
    </citation>
    <scope>NUCLEOTIDE SEQUENCE</scope>
    <source>
        <strain evidence="1">CBS 125425</strain>
    </source>
</reference>
<gene>
    <name evidence="1" type="ORF">EJ04DRAFT_463771</name>
</gene>
<comment type="caution">
    <text evidence="1">The sequence shown here is derived from an EMBL/GenBank/DDBJ whole genome shotgun (WGS) entry which is preliminary data.</text>
</comment>
<dbReference type="Proteomes" id="UP000799444">
    <property type="component" value="Unassembled WGS sequence"/>
</dbReference>
<organism evidence="1 2">
    <name type="scientific">Polyplosphaeria fusca</name>
    <dbReference type="NCBI Taxonomy" id="682080"/>
    <lineage>
        <taxon>Eukaryota</taxon>
        <taxon>Fungi</taxon>
        <taxon>Dikarya</taxon>
        <taxon>Ascomycota</taxon>
        <taxon>Pezizomycotina</taxon>
        <taxon>Dothideomycetes</taxon>
        <taxon>Pleosporomycetidae</taxon>
        <taxon>Pleosporales</taxon>
        <taxon>Tetraplosphaeriaceae</taxon>
        <taxon>Polyplosphaeria</taxon>
    </lineage>
</organism>
<evidence type="ECO:0000313" key="1">
    <source>
        <dbReference type="EMBL" id="KAF2736079.1"/>
    </source>
</evidence>
<feature type="non-terminal residue" evidence="1">
    <location>
        <position position="1"/>
    </location>
</feature>